<feature type="transmembrane region" description="Helical" evidence="11">
    <location>
        <begin position="372"/>
        <end position="391"/>
    </location>
</feature>
<dbReference type="Proteomes" id="UP000016930">
    <property type="component" value="Unassembled WGS sequence"/>
</dbReference>
<dbReference type="InterPro" id="IPR016439">
    <property type="entry name" value="Lag1/Lac1-like"/>
</dbReference>
<comment type="similarity">
    <text evidence="2">Belongs to the sphingosine N-acyltransferase family.</text>
</comment>
<name>M2QUK5_CERS8</name>
<evidence type="ECO:0000256" key="2">
    <source>
        <dbReference type="ARBA" id="ARBA00009808"/>
    </source>
</evidence>
<gene>
    <name evidence="13" type="ORF">CERSUDRAFT_91491</name>
</gene>
<evidence type="ECO:0000256" key="9">
    <source>
        <dbReference type="PROSITE-ProRule" id="PRU00205"/>
    </source>
</evidence>
<dbReference type="GO" id="GO:0005789">
    <property type="term" value="C:endoplasmic reticulum membrane"/>
    <property type="evidence" value="ECO:0007669"/>
    <property type="project" value="UniProtKB-SubCell"/>
</dbReference>
<keyword evidence="3" id="KW-0808">Transferase</keyword>
<dbReference type="PANTHER" id="PTHR12560:SF11">
    <property type="entry name" value="CERAMIDE SYNTHASE LAC1-RELATED"/>
    <property type="match status" value="1"/>
</dbReference>
<keyword evidence="14" id="KW-1185">Reference proteome</keyword>
<evidence type="ECO:0000256" key="11">
    <source>
        <dbReference type="SAM" id="Phobius"/>
    </source>
</evidence>
<feature type="domain" description="TLC" evidence="12">
    <location>
        <begin position="180"/>
        <end position="399"/>
    </location>
</feature>
<dbReference type="STRING" id="914234.M2QUK5"/>
<dbReference type="EMBL" id="KB445792">
    <property type="protein sequence ID" value="EMD40753.1"/>
    <property type="molecule type" value="Genomic_DNA"/>
</dbReference>
<evidence type="ECO:0000256" key="8">
    <source>
        <dbReference type="ARBA" id="ARBA00023180"/>
    </source>
</evidence>
<dbReference type="SMART" id="SM00724">
    <property type="entry name" value="TLC"/>
    <property type="match status" value="1"/>
</dbReference>
<keyword evidence="5" id="KW-0256">Endoplasmic reticulum</keyword>
<dbReference type="GO" id="GO:0050291">
    <property type="term" value="F:sphingosine N-acyltransferase activity"/>
    <property type="evidence" value="ECO:0007669"/>
    <property type="project" value="InterPro"/>
</dbReference>
<dbReference type="HOGENOM" id="CLU_028277_4_1_1"/>
<organism evidence="13 14">
    <name type="scientific">Ceriporiopsis subvermispora (strain B)</name>
    <name type="common">White-rot fungus</name>
    <name type="synonym">Gelatoporia subvermispora</name>
    <dbReference type="NCBI Taxonomy" id="914234"/>
    <lineage>
        <taxon>Eukaryota</taxon>
        <taxon>Fungi</taxon>
        <taxon>Dikarya</taxon>
        <taxon>Basidiomycota</taxon>
        <taxon>Agaricomycotina</taxon>
        <taxon>Agaricomycetes</taxon>
        <taxon>Polyporales</taxon>
        <taxon>Gelatoporiaceae</taxon>
        <taxon>Gelatoporia</taxon>
    </lineage>
</organism>
<evidence type="ECO:0000313" key="14">
    <source>
        <dbReference type="Proteomes" id="UP000016930"/>
    </source>
</evidence>
<evidence type="ECO:0000256" key="6">
    <source>
        <dbReference type="ARBA" id="ARBA00022989"/>
    </source>
</evidence>
<comment type="subcellular location">
    <subcellularLocation>
        <location evidence="1">Endoplasmic reticulum membrane</location>
        <topology evidence="1">Multi-pass membrane protein</topology>
    </subcellularLocation>
</comment>
<dbReference type="GO" id="GO:0046513">
    <property type="term" value="P:ceramide biosynthetic process"/>
    <property type="evidence" value="ECO:0007669"/>
    <property type="project" value="InterPro"/>
</dbReference>
<accession>M2QUK5</accession>
<feature type="transmembrane region" description="Helical" evidence="11">
    <location>
        <begin position="145"/>
        <end position="167"/>
    </location>
</feature>
<dbReference type="PROSITE" id="PS50922">
    <property type="entry name" value="TLC"/>
    <property type="match status" value="1"/>
</dbReference>
<evidence type="ECO:0000256" key="3">
    <source>
        <dbReference type="ARBA" id="ARBA00022679"/>
    </source>
</evidence>
<feature type="transmembrane region" description="Helical" evidence="11">
    <location>
        <begin position="264"/>
        <end position="283"/>
    </location>
</feature>
<evidence type="ECO:0000256" key="4">
    <source>
        <dbReference type="ARBA" id="ARBA00022692"/>
    </source>
</evidence>
<evidence type="ECO:0000256" key="7">
    <source>
        <dbReference type="ARBA" id="ARBA00023136"/>
    </source>
</evidence>
<evidence type="ECO:0000256" key="5">
    <source>
        <dbReference type="ARBA" id="ARBA00022824"/>
    </source>
</evidence>
<feature type="region of interest" description="Disordered" evidence="10">
    <location>
        <begin position="1"/>
        <end position="59"/>
    </location>
</feature>
<evidence type="ECO:0000256" key="10">
    <source>
        <dbReference type="SAM" id="MobiDB-lite"/>
    </source>
</evidence>
<sequence length="424" mass="50387">MAGANKPKRRARSGTLQQSLEEIETDSTHHLAGPFRPQTPLSETFNLRPPSPKKYTDGRVTKENKWDRGSRGLWADIKSLRWAVVPSSALKLMLIPVVLWANWELLAPFVAKDLPNPFRPLLFISHRIPDSSDDDPRYAKGYGDLLFIAYYIIVWSFVRQSLTLYICRPLARWFGIKKEGKLDRFGEQAYAVIYFGVMGSWGMYIMSKLPTWWYRTEYFWIDYPHWRMVPGLKWYYLMQGAYWCQQLLVMALKLEKPRKDYNELVAHHIVTLWLIGWSYLVNLTLIGNAVYLSMDLPDMFLGFSKLLNYIQWDRAKMVTFVVFLGVWTYFRHWLNLVMLYSIWTEFDLMPETSKQWSPKDGVWLTWWMKYQIFFPVMLLQIINLFWYILILRILKRAVTDFEATDVRSDDEDDDEPEDKHDKDD</sequence>
<proteinExistence type="inferred from homology"/>
<keyword evidence="4 9" id="KW-0812">Transmembrane</keyword>
<feature type="transmembrane region" description="Helical" evidence="11">
    <location>
        <begin position="188"/>
        <end position="206"/>
    </location>
</feature>
<feature type="transmembrane region" description="Helical" evidence="11">
    <location>
        <begin position="80"/>
        <end position="103"/>
    </location>
</feature>
<dbReference type="OrthoDB" id="3053196at2759"/>
<evidence type="ECO:0000259" key="12">
    <source>
        <dbReference type="PROSITE" id="PS50922"/>
    </source>
</evidence>
<feature type="transmembrane region" description="Helical" evidence="11">
    <location>
        <begin position="320"/>
        <end position="343"/>
    </location>
</feature>
<dbReference type="PANTHER" id="PTHR12560">
    <property type="entry name" value="LONGEVITY ASSURANCE FACTOR 1 LAG1"/>
    <property type="match status" value="1"/>
</dbReference>
<evidence type="ECO:0000313" key="13">
    <source>
        <dbReference type="EMBL" id="EMD40753.1"/>
    </source>
</evidence>
<keyword evidence="6 11" id="KW-1133">Transmembrane helix</keyword>
<protein>
    <recommendedName>
        <fullName evidence="12">TLC domain-containing protein</fullName>
    </recommendedName>
</protein>
<feature type="region of interest" description="Disordered" evidence="10">
    <location>
        <begin position="404"/>
        <end position="424"/>
    </location>
</feature>
<dbReference type="AlphaFoldDB" id="M2QUK5"/>
<dbReference type="InterPro" id="IPR006634">
    <property type="entry name" value="TLC-dom"/>
</dbReference>
<evidence type="ECO:0000256" key="1">
    <source>
        <dbReference type="ARBA" id="ARBA00004477"/>
    </source>
</evidence>
<dbReference type="Pfam" id="PF03798">
    <property type="entry name" value="TRAM_LAG1_CLN8"/>
    <property type="match status" value="1"/>
</dbReference>
<keyword evidence="7 9" id="KW-0472">Membrane</keyword>
<keyword evidence="8" id="KW-0325">Glycoprotein</keyword>
<feature type="compositionally biased region" description="Basic residues" evidence="10">
    <location>
        <begin position="1"/>
        <end position="12"/>
    </location>
</feature>
<reference evidence="13 14" key="1">
    <citation type="journal article" date="2012" name="Proc. Natl. Acad. Sci. U.S.A.">
        <title>Comparative genomics of Ceriporiopsis subvermispora and Phanerochaete chrysosporium provide insight into selective ligninolysis.</title>
        <authorList>
            <person name="Fernandez-Fueyo E."/>
            <person name="Ruiz-Duenas F.J."/>
            <person name="Ferreira P."/>
            <person name="Floudas D."/>
            <person name="Hibbett D.S."/>
            <person name="Canessa P."/>
            <person name="Larrondo L.F."/>
            <person name="James T.Y."/>
            <person name="Seelenfreund D."/>
            <person name="Lobos S."/>
            <person name="Polanco R."/>
            <person name="Tello M."/>
            <person name="Honda Y."/>
            <person name="Watanabe T."/>
            <person name="Watanabe T."/>
            <person name="Ryu J.S."/>
            <person name="Kubicek C.P."/>
            <person name="Schmoll M."/>
            <person name="Gaskell J."/>
            <person name="Hammel K.E."/>
            <person name="St John F.J."/>
            <person name="Vanden Wymelenberg A."/>
            <person name="Sabat G."/>
            <person name="Splinter BonDurant S."/>
            <person name="Syed K."/>
            <person name="Yadav J.S."/>
            <person name="Doddapaneni H."/>
            <person name="Subramanian V."/>
            <person name="Lavin J.L."/>
            <person name="Oguiza J.A."/>
            <person name="Perez G."/>
            <person name="Pisabarro A.G."/>
            <person name="Ramirez L."/>
            <person name="Santoyo F."/>
            <person name="Master E."/>
            <person name="Coutinho P.M."/>
            <person name="Henrissat B."/>
            <person name="Lombard V."/>
            <person name="Magnuson J.K."/>
            <person name="Kuees U."/>
            <person name="Hori C."/>
            <person name="Igarashi K."/>
            <person name="Samejima M."/>
            <person name="Held B.W."/>
            <person name="Barry K.W."/>
            <person name="LaButti K.M."/>
            <person name="Lapidus A."/>
            <person name="Lindquist E.A."/>
            <person name="Lucas S.M."/>
            <person name="Riley R."/>
            <person name="Salamov A.A."/>
            <person name="Hoffmeister D."/>
            <person name="Schwenk D."/>
            <person name="Hadar Y."/>
            <person name="Yarden O."/>
            <person name="de Vries R.P."/>
            <person name="Wiebenga A."/>
            <person name="Stenlid J."/>
            <person name="Eastwood D."/>
            <person name="Grigoriev I.V."/>
            <person name="Berka R.M."/>
            <person name="Blanchette R.A."/>
            <person name="Kersten P."/>
            <person name="Martinez A.T."/>
            <person name="Vicuna R."/>
            <person name="Cullen D."/>
        </authorList>
    </citation>
    <scope>NUCLEOTIDE SEQUENCE [LARGE SCALE GENOMIC DNA]</scope>
    <source>
        <strain evidence="13 14">B</strain>
    </source>
</reference>